<reference evidence="2" key="2">
    <citation type="submission" date="2020-07" db="EMBL/GenBank/DDBJ databases">
        <authorList>
            <person name="Vera ALvarez R."/>
            <person name="Arias-Moreno D.M."/>
            <person name="Jimenez-Jacinto V."/>
            <person name="Jimenez-Bremont J.F."/>
            <person name="Swaminathan K."/>
            <person name="Moose S.P."/>
            <person name="Guerrero-Gonzalez M.L."/>
            <person name="Marino-Ramirez L."/>
            <person name="Landsman D."/>
            <person name="Rodriguez-Kessler M."/>
            <person name="Delgado-Sanchez P."/>
        </authorList>
    </citation>
    <scope>NUCLEOTIDE SEQUENCE</scope>
    <source>
        <tissue evidence="2">Cladode</tissue>
    </source>
</reference>
<protein>
    <submittedName>
        <fullName evidence="2">Uncharacterized protein</fullName>
    </submittedName>
</protein>
<evidence type="ECO:0000256" key="1">
    <source>
        <dbReference type="SAM" id="MobiDB-lite"/>
    </source>
</evidence>
<accession>A0A7C8YD03</accession>
<dbReference type="EMBL" id="GISG01005221">
    <property type="protein sequence ID" value="MBA4614950.1"/>
    <property type="molecule type" value="Transcribed_RNA"/>
</dbReference>
<name>A0A7C8YD03_OPUST</name>
<reference evidence="2" key="1">
    <citation type="journal article" date="2013" name="J. Plant Res.">
        <title>Effect of fungi and light on seed germination of three Opuntia species from semiarid lands of central Mexico.</title>
        <authorList>
            <person name="Delgado-Sanchez P."/>
            <person name="Jimenez-Bremont J.F."/>
            <person name="Guerrero-Gonzalez Mde L."/>
            <person name="Flores J."/>
        </authorList>
    </citation>
    <scope>NUCLEOTIDE SEQUENCE</scope>
    <source>
        <tissue evidence="2">Cladode</tissue>
    </source>
</reference>
<dbReference type="AlphaFoldDB" id="A0A7C8YD03"/>
<organism evidence="2">
    <name type="scientific">Opuntia streptacantha</name>
    <name type="common">Prickly pear cactus</name>
    <name type="synonym">Opuntia cardona</name>
    <dbReference type="NCBI Taxonomy" id="393608"/>
    <lineage>
        <taxon>Eukaryota</taxon>
        <taxon>Viridiplantae</taxon>
        <taxon>Streptophyta</taxon>
        <taxon>Embryophyta</taxon>
        <taxon>Tracheophyta</taxon>
        <taxon>Spermatophyta</taxon>
        <taxon>Magnoliopsida</taxon>
        <taxon>eudicotyledons</taxon>
        <taxon>Gunneridae</taxon>
        <taxon>Pentapetalae</taxon>
        <taxon>Caryophyllales</taxon>
        <taxon>Cactineae</taxon>
        <taxon>Cactaceae</taxon>
        <taxon>Opuntioideae</taxon>
        <taxon>Opuntia</taxon>
    </lineage>
</organism>
<proteinExistence type="predicted"/>
<feature type="region of interest" description="Disordered" evidence="1">
    <location>
        <begin position="20"/>
        <end position="43"/>
    </location>
</feature>
<sequence length="107" mass="11449">MAGRVTKALPPLSEVGLKATVSGPDLKTSANGPPGEVEEATHESISPRPIWIWHLSSSLALLWLPFEAPSEDFFFPPLSLLPDSPIDQASITGLCNKPMSDLELKSA</sequence>
<evidence type="ECO:0000313" key="2">
    <source>
        <dbReference type="EMBL" id="MBA4614950.1"/>
    </source>
</evidence>